<feature type="region of interest" description="Disordered" evidence="5">
    <location>
        <begin position="562"/>
        <end position="605"/>
    </location>
</feature>
<dbReference type="Proteomes" id="UP001050691">
    <property type="component" value="Unassembled WGS sequence"/>
</dbReference>
<dbReference type="InterPro" id="IPR035991">
    <property type="entry name" value="Casein_kinase_II_beta-like"/>
</dbReference>
<organism evidence="6 7">
    <name type="scientific">Clathrus columnatus</name>
    <dbReference type="NCBI Taxonomy" id="1419009"/>
    <lineage>
        <taxon>Eukaryota</taxon>
        <taxon>Fungi</taxon>
        <taxon>Dikarya</taxon>
        <taxon>Basidiomycota</taxon>
        <taxon>Agaricomycotina</taxon>
        <taxon>Agaricomycetes</taxon>
        <taxon>Phallomycetidae</taxon>
        <taxon>Phallales</taxon>
        <taxon>Clathraceae</taxon>
        <taxon>Clathrus</taxon>
    </lineage>
</organism>
<evidence type="ECO:0000313" key="6">
    <source>
        <dbReference type="EMBL" id="GJJ07622.1"/>
    </source>
</evidence>
<dbReference type="GO" id="GO:0005737">
    <property type="term" value="C:cytoplasm"/>
    <property type="evidence" value="ECO:0007669"/>
    <property type="project" value="TreeGrafter"/>
</dbReference>
<keyword evidence="7" id="KW-1185">Reference proteome</keyword>
<sequence>MQQELTLRDYETRLALSEELSSINNKLKTQVDEQGSTIQKLNIAIGSNEATISELRISLLIFQKKWTGSESLLAQTKEELATSLKKAALSTEAEMRMQAHCHQIMTEKDALLTQIRGMEQRVATFKEKEIIATETASQLKVIPNMWWSSYALICFQSLQEQFENQALTLRLEREANADLHERLLSATSEHTKILEESKGAFQKDVAILQERNISLHTLLEREKDSVNELRAQLVQKETEILTYLGDNKQHFETMYHGLRRDFADLQEQKNLLETQMDEANTTYQAQYSEFQIKEDAYLREIKELGTKLELQARNELGMIEHHKQEHSERQKQVESLQSRLADMEKNVTEFPCNHFDQEQEIQRLREHICQIQSEHEVAKNRIITLSERYDEGNLDQVERNFVQKLMKGIQTVHDQEIAKLKNELHRKDGLIFNLQDIRSKLENSLKKKIQVKGRAYTFYIANSEIGKKKTPVASKPTFETSEFINWPSSPSIYLVPSPHPCQHKDEVTMMPADHGREIQASPQQSNIQLSPFNAVVVDITARLQDSNERLEVNTGVLPVQSIMKDTGTGTSSETQRVPKRPRTGGRNTERNIMPRPIPQAAEPPVVPEQEEEVQEMEEEAVDREAEGYGEYVIRMCDAWPSVVDTWVARVFERMETAALLSKAQSITRWRESVGLIALSHLASSTPTSSLTWITWFCSLPGHEYFAEVSEDFIEDDFNLTGLNSLVPFWKEAMEMVLDVEPEDSLKIPDVSIVETSAELLYGLVHQRYILTRAGLGAMAEKYENGQFGSCPRVFCSGQSVVPCGRSDLPGLDTVKLYCPNCNDIYTPPSSRFQGVDAPAPYFNGPTSTAPWSHGNSPVGTPSGANNNQSFVNTNPYGGQKEPFGKVYVPRIYGFRVSERARSGPRMQWIRLRPQMAAELDMVDWRGRWIGGDEYSDGEEDDIIEDGQMEDFDPVRSVLIRI</sequence>
<reference evidence="6" key="1">
    <citation type="submission" date="2021-10" db="EMBL/GenBank/DDBJ databases">
        <title>De novo Genome Assembly of Clathrus columnatus (Basidiomycota, Fungi) Using Illumina and Nanopore Sequence Data.</title>
        <authorList>
            <person name="Ogiso-Tanaka E."/>
            <person name="Itagaki H."/>
            <person name="Hosoya T."/>
            <person name="Hosaka K."/>
        </authorList>
    </citation>
    <scope>NUCLEOTIDE SEQUENCE</scope>
    <source>
        <strain evidence="6">MO-923</strain>
    </source>
</reference>
<proteinExistence type="inferred from homology"/>
<dbReference type="PANTHER" id="PTHR11740:SF0">
    <property type="entry name" value="CASEIN KINASE II SUBUNIT BETA"/>
    <property type="match status" value="1"/>
</dbReference>
<dbReference type="GO" id="GO:0019887">
    <property type="term" value="F:protein kinase regulator activity"/>
    <property type="evidence" value="ECO:0007669"/>
    <property type="project" value="InterPro"/>
</dbReference>
<dbReference type="FunFam" id="2.20.25.20:FF:000001">
    <property type="entry name" value="Casein kinase II subunit beta"/>
    <property type="match status" value="1"/>
</dbReference>
<dbReference type="GO" id="GO:0034456">
    <property type="term" value="C:UTP-C complex"/>
    <property type="evidence" value="ECO:0007669"/>
    <property type="project" value="TreeGrafter"/>
</dbReference>
<protein>
    <recommendedName>
        <fullName evidence="3">Casein kinase II subunit beta</fullName>
        <shortName evidence="3">CK II beta</shortName>
    </recommendedName>
</protein>
<evidence type="ECO:0000256" key="3">
    <source>
        <dbReference type="RuleBase" id="RU361268"/>
    </source>
</evidence>
<comment type="caution">
    <text evidence="6">The sequence shown here is derived from an EMBL/GenBank/DDBJ whole genome shotgun (WGS) entry which is preliminary data.</text>
</comment>
<evidence type="ECO:0000256" key="2">
    <source>
        <dbReference type="ARBA" id="ARBA00045899"/>
    </source>
</evidence>
<feature type="coiled-coil region" evidence="4">
    <location>
        <begin position="319"/>
        <end position="346"/>
    </location>
</feature>
<dbReference type="PANTHER" id="PTHR11740">
    <property type="entry name" value="CASEIN KINASE II SUBUNIT BETA"/>
    <property type="match status" value="1"/>
</dbReference>
<dbReference type="InterPro" id="IPR000704">
    <property type="entry name" value="Casein_kinase_II_reg-sub"/>
</dbReference>
<accession>A0AAV4ZZ52</accession>
<dbReference type="GO" id="GO:0005956">
    <property type="term" value="C:protein kinase CK2 complex"/>
    <property type="evidence" value="ECO:0007669"/>
    <property type="project" value="UniProtKB-UniRule"/>
</dbReference>
<dbReference type="Pfam" id="PF01214">
    <property type="entry name" value="CK_II_beta"/>
    <property type="match status" value="1"/>
</dbReference>
<comment type="similarity">
    <text evidence="1 3">Belongs to the casein kinase 2 subunit beta family.</text>
</comment>
<name>A0AAV4ZZ52_9AGAM</name>
<keyword evidence="4" id="KW-0175">Coiled coil</keyword>
<evidence type="ECO:0000313" key="7">
    <source>
        <dbReference type="Proteomes" id="UP001050691"/>
    </source>
</evidence>
<dbReference type="SUPFAM" id="SSF57798">
    <property type="entry name" value="Casein kinase II beta subunit"/>
    <property type="match status" value="1"/>
</dbReference>
<feature type="region of interest" description="Disordered" evidence="5">
    <location>
        <begin position="847"/>
        <end position="875"/>
    </location>
</feature>
<gene>
    <name evidence="6" type="ORF">Clacol_001826</name>
</gene>
<evidence type="ECO:0000256" key="1">
    <source>
        <dbReference type="ARBA" id="ARBA00006941"/>
    </source>
</evidence>
<dbReference type="GO" id="GO:0006359">
    <property type="term" value="P:regulation of transcription by RNA polymerase III"/>
    <property type="evidence" value="ECO:0007669"/>
    <property type="project" value="TreeGrafter"/>
</dbReference>
<dbReference type="Gene3D" id="2.20.25.20">
    <property type="match status" value="1"/>
</dbReference>
<comment type="subunit">
    <text evidence="3">Tetramer of two alpha and two beta subunits.</text>
</comment>
<dbReference type="Gene3D" id="1.10.1820.10">
    <property type="entry name" value="protein kinase ck2 holoenzyme, chain C, domain 1"/>
    <property type="match status" value="1"/>
</dbReference>
<dbReference type="AlphaFoldDB" id="A0AAV4ZZ52"/>
<evidence type="ECO:0000256" key="5">
    <source>
        <dbReference type="SAM" id="MobiDB-lite"/>
    </source>
</evidence>
<dbReference type="InterPro" id="IPR016149">
    <property type="entry name" value="Casein_kin_II_reg-sub_N"/>
</dbReference>
<dbReference type="EMBL" id="BPWL01000002">
    <property type="protein sequence ID" value="GJJ07622.1"/>
    <property type="molecule type" value="Genomic_DNA"/>
</dbReference>
<dbReference type="PRINTS" id="PR00472">
    <property type="entry name" value="CASNKINASEII"/>
</dbReference>
<feature type="coiled-coil region" evidence="4">
    <location>
        <begin position="219"/>
        <end position="282"/>
    </location>
</feature>
<evidence type="ECO:0000256" key="4">
    <source>
        <dbReference type="SAM" id="Coils"/>
    </source>
</evidence>
<dbReference type="SMART" id="SM01085">
    <property type="entry name" value="CK_II_beta"/>
    <property type="match status" value="1"/>
</dbReference>
<comment type="function">
    <text evidence="2 3">Regulatory subunit of casein kinase II/CK2. As part of the kinase complex regulates the basal catalytic activity of the alpha subunit a constitutively active serine/threonine-protein kinase that phosphorylates a large number of substrates containing acidic residues C-terminal to the phosphorylated serine or threonine.</text>
</comment>